<evidence type="ECO:0000256" key="4">
    <source>
        <dbReference type="ARBA" id="ARBA00049957"/>
    </source>
</evidence>
<evidence type="ECO:0000256" key="2">
    <source>
        <dbReference type="ARBA" id="ARBA00022801"/>
    </source>
</evidence>
<evidence type="ECO:0000313" key="8">
    <source>
        <dbReference type="Proteomes" id="UP000077881"/>
    </source>
</evidence>
<evidence type="ECO:0000256" key="3">
    <source>
        <dbReference type="ARBA" id="ARBA00023125"/>
    </source>
</evidence>
<feature type="domain" description="5'-3' exonuclease" evidence="6">
    <location>
        <begin position="1"/>
        <end position="256"/>
    </location>
</feature>
<dbReference type="PANTHER" id="PTHR42646:SF2">
    <property type="entry name" value="5'-3' EXONUCLEASE FAMILY PROTEIN"/>
    <property type="match status" value="1"/>
</dbReference>
<dbReference type="CDD" id="cd09859">
    <property type="entry name" value="PIN_53EXO"/>
    <property type="match status" value="1"/>
</dbReference>
<comment type="function">
    <text evidence="4">5'-3' exonuclease acting preferentially on double-stranded DNA.</text>
</comment>
<dbReference type="STRING" id="217031.ABB05_13660"/>
<dbReference type="SMART" id="SM00279">
    <property type="entry name" value="HhH2"/>
    <property type="match status" value="1"/>
</dbReference>
<keyword evidence="2" id="KW-0378">Hydrolase</keyword>
<dbReference type="InterPro" id="IPR029060">
    <property type="entry name" value="PIN-like_dom_sf"/>
</dbReference>
<dbReference type="Pfam" id="PF01367">
    <property type="entry name" value="5_3_exonuc"/>
    <property type="match status" value="1"/>
</dbReference>
<accession>A0A177ZPZ2</accession>
<protein>
    <recommendedName>
        <fullName evidence="5">5'-3' exonuclease</fullName>
    </recommendedName>
</protein>
<evidence type="ECO:0000259" key="6">
    <source>
        <dbReference type="SMART" id="SM00475"/>
    </source>
</evidence>
<dbReference type="Pfam" id="PF02739">
    <property type="entry name" value="5_3_exonuc_N"/>
    <property type="match status" value="1"/>
</dbReference>
<organism evidence="7 8">
    <name type="scientific">Lederbergia galactosidilytica</name>
    <dbReference type="NCBI Taxonomy" id="217031"/>
    <lineage>
        <taxon>Bacteria</taxon>
        <taxon>Bacillati</taxon>
        <taxon>Bacillota</taxon>
        <taxon>Bacilli</taxon>
        <taxon>Bacillales</taxon>
        <taxon>Bacillaceae</taxon>
        <taxon>Lederbergia</taxon>
    </lineage>
</organism>
<dbReference type="SUPFAM" id="SSF47807">
    <property type="entry name" value="5' to 3' exonuclease, C-terminal subdomain"/>
    <property type="match status" value="1"/>
</dbReference>
<dbReference type="SMART" id="SM00475">
    <property type="entry name" value="53EXOc"/>
    <property type="match status" value="1"/>
</dbReference>
<dbReference type="CDD" id="cd09898">
    <property type="entry name" value="H3TH_53EXO"/>
    <property type="match status" value="1"/>
</dbReference>
<name>A0A177ZPZ2_9BACI</name>
<dbReference type="Gene3D" id="1.10.150.20">
    <property type="entry name" value="5' to 3' exonuclease, C-terminal subdomain"/>
    <property type="match status" value="1"/>
</dbReference>
<dbReference type="InterPro" id="IPR020046">
    <property type="entry name" value="5-3_exonucl_a-hlix_arch_N"/>
</dbReference>
<dbReference type="InterPro" id="IPR036279">
    <property type="entry name" value="5-3_exonuclease_C_sf"/>
</dbReference>
<sequence length="292" mass="32947">MALLFRAFFATAVQRNFMINSQGVPTNAVQGYLKHLLTAVDHVQPTHLAICWDMGSVTFRNEMYEGYKANRQAPPVEMAPQFDLAKDVTTELGILNIGVKGFEADDCIGTLCQELKQDEDLVLTVLTGDRDLLQIVDDKVSVLLLQKGIGNYFHYTRAAYVDEFQLEPKQLIDVKALMGDPSDGYPGVKGIGEKTAYKLIRNYETIEGLFANFNQLTPTIQKKLEQDKEMLHLSRKLATIHCNVPLDFYLDQAEWQLDLNKILPLIEGYELKSVRNTLLKLNNTTTQTSLSL</sequence>
<dbReference type="AlphaFoldDB" id="A0A177ZPZ2"/>
<dbReference type="EMBL" id="LDJR01000053">
    <property type="protein sequence ID" value="OAK69834.1"/>
    <property type="molecule type" value="Genomic_DNA"/>
</dbReference>
<dbReference type="GO" id="GO:0017108">
    <property type="term" value="F:5'-flap endonuclease activity"/>
    <property type="evidence" value="ECO:0007669"/>
    <property type="project" value="InterPro"/>
</dbReference>
<reference evidence="7 8" key="1">
    <citation type="submission" date="2015-05" db="EMBL/GenBank/DDBJ databases">
        <title>Comparison of genome.</title>
        <authorList>
            <person name="Zheng Z."/>
            <person name="Sun M."/>
        </authorList>
    </citation>
    <scope>NUCLEOTIDE SEQUENCE [LARGE SCALE GENOMIC DNA]</scope>
    <source>
        <strain evidence="7 8">G25-74</strain>
    </source>
</reference>
<dbReference type="GO" id="GO:0008409">
    <property type="term" value="F:5'-3' exonuclease activity"/>
    <property type="evidence" value="ECO:0007669"/>
    <property type="project" value="InterPro"/>
</dbReference>
<gene>
    <name evidence="7" type="ORF">ABB05_13660</name>
</gene>
<keyword evidence="8" id="KW-1185">Reference proteome</keyword>
<dbReference type="InterPro" id="IPR002421">
    <property type="entry name" value="5-3_exonuclease"/>
</dbReference>
<dbReference type="Proteomes" id="UP000077881">
    <property type="component" value="Unassembled WGS sequence"/>
</dbReference>
<evidence type="ECO:0000256" key="5">
    <source>
        <dbReference type="ARBA" id="ARBA00050026"/>
    </source>
</evidence>
<dbReference type="PATRIC" id="fig|217031.6.peg.2950"/>
<dbReference type="FunFam" id="1.10.150.20:FF:000003">
    <property type="entry name" value="DNA polymerase I"/>
    <property type="match status" value="1"/>
</dbReference>
<dbReference type="GO" id="GO:0033567">
    <property type="term" value="P:DNA replication, Okazaki fragment processing"/>
    <property type="evidence" value="ECO:0007669"/>
    <property type="project" value="InterPro"/>
</dbReference>
<dbReference type="InterPro" id="IPR038969">
    <property type="entry name" value="FEN"/>
</dbReference>
<keyword evidence="1" id="KW-0540">Nuclease</keyword>
<dbReference type="SUPFAM" id="SSF88723">
    <property type="entry name" value="PIN domain-like"/>
    <property type="match status" value="1"/>
</dbReference>
<evidence type="ECO:0000256" key="1">
    <source>
        <dbReference type="ARBA" id="ARBA00022722"/>
    </source>
</evidence>
<evidence type="ECO:0000313" key="7">
    <source>
        <dbReference type="EMBL" id="OAK69834.1"/>
    </source>
</evidence>
<proteinExistence type="predicted"/>
<dbReference type="InterPro" id="IPR008918">
    <property type="entry name" value="HhH2"/>
</dbReference>
<dbReference type="InterPro" id="IPR020045">
    <property type="entry name" value="DNA_polI_H3TH"/>
</dbReference>
<keyword evidence="7" id="KW-0269">Exonuclease</keyword>
<dbReference type="GO" id="GO:0003677">
    <property type="term" value="F:DNA binding"/>
    <property type="evidence" value="ECO:0007669"/>
    <property type="project" value="UniProtKB-KW"/>
</dbReference>
<dbReference type="PANTHER" id="PTHR42646">
    <property type="entry name" value="FLAP ENDONUCLEASE XNI"/>
    <property type="match status" value="1"/>
</dbReference>
<keyword evidence="3" id="KW-0238">DNA-binding</keyword>
<comment type="caution">
    <text evidence="7">The sequence shown here is derived from an EMBL/GenBank/DDBJ whole genome shotgun (WGS) entry which is preliminary data.</text>
</comment>
<dbReference type="Gene3D" id="3.40.50.1010">
    <property type="entry name" value="5'-nuclease"/>
    <property type="match status" value="1"/>
</dbReference>